<reference evidence="3 4" key="1">
    <citation type="submission" date="2024-09" db="EMBL/GenBank/DDBJ databases">
        <authorList>
            <person name="Sun Q."/>
            <person name="Mori K."/>
        </authorList>
    </citation>
    <scope>NUCLEOTIDE SEQUENCE [LARGE SCALE GENOMIC DNA]</scope>
    <source>
        <strain evidence="3 4">CCM 7765</strain>
    </source>
</reference>
<name>A0ABV6HR01_9SPHI</name>
<feature type="signal peptide" evidence="1">
    <location>
        <begin position="1"/>
        <end position="19"/>
    </location>
</feature>
<dbReference type="SMART" id="SM00014">
    <property type="entry name" value="acidPPc"/>
    <property type="match status" value="1"/>
</dbReference>
<sequence>MNYLSKAVFILIFSTMGFAAYAMNDSISVDSINKQKITSDAIRFVDGVAYTVSSPIRWKGSDWLKVGAVLGGTALLTTLDKPNRNFWQDRNSKVWDGIERAGFHYGKPYAAFIMTGGFYLTGLVIKNEWARETGLMLGAAYLTSGALQTLMKTAVGRARPATDVGPWAFDPFSPEAGYHSFPSGHMQIATVSALVLGHRVKSPLLKALFYSTAGVTLVSRMYSDSHWLSDMAFGGAISWFCTKAIVRRMEESKYRNPFKKQNQITWTVTPARRGIGLVGVF</sequence>
<dbReference type="Gene3D" id="1.20.144.10">
    <property type="entry name" value="Phosphatidic acid phosphatase type 2/haloperoxidase"/>
    <property type="match status" value="1"/>
</dbReference>
<dbReference type="InterPro" id="IPR036938">
    <property type="entry name" value="PAP2/HPO_sf"/>
</dbReference>
<evidence type="ECO:0000259" key="2">
    <source>
        <dbReference type="SMART" id="SM00014"/>
    </source>
</evidence>
<evidence type="ECO:0000313" key="4">
    <source>
        <dbReference type="Proteomes" id="UP001589774"/>
    </source>
</evidence>
<proteinExistence type="predicted"/>
<dbReference type="Proteomes" id="UP001589774">
    <property type="component" value="Unassembled WGS sequence"/>
</dbReference>
<protein>
    <submittedName>
        <fullName evidence="3">Phosphatase PAP2 family protein</fullName>
    </submittedName>
</protein>
<gene>
    <name evidence="3" type="ORF">ACFFI0_23605</name>
</gene>
<dbReference type="RefSeq" id="WP_013663847.1">
    <property type="nucleotide sequence ID" value="NZ_JBHLWO010000005.1"/>
</dbReference>
<accession>A0ABV6HR01</accession>
<dbReference type="EMBL" id="JBHLWO010000005">
    <property type="protein sequence ID" value="MFC0321323.1"/>
    <property type="molecule type" value="Genomic_DNA"/>
</dbReference>
<evidence type="ECO:0000313" key="3">
    <source>
        <dbReference type="EMBL" id="MFC0321323.1"/>
    </source>
</evidence>
<dbReference type="SUPFAM" id="SSF48317">
    <property type="entry name" value="Acid phosphatase/Vanadium-dependent haloperoxidase"/>
    <property type="match status" value="1"/>
</dbReference>
<organism evidence="3 4">
    <name type="scientific">Olivibacter oleidegradans</name>
    <dbReference type="NCBI Taxonomy" id="760123"/>
    <lineage>
        <taxon>Bacteria</taxon>
        <taxon>Pseudomonadati</taxon>
        <taxon>Bacteroidota</taxon>
        <taxon>Sphingobacteriia</taxon>
        <taxon>Sphingobacteriales</taxon>
        <taxon>Sphingobacteriaceae</taxon>
        <taxon>Olivibacter</taxon>
    </lineage>
</organism>
<evidence type="ECO:0000256" key="1">
    <source>
        <dbReference type="SAM" id="SignalP"/>
    </source>
</evidence>
<comment type="caution">
    <text evidence="3">The sequence shown here is derived from an EMBL/GenBank/DDBJ whole genome shotgun (WGS) entry which is preliminary data.</text>
</comment>
<dbReference type="InterPro" id="IPR000326">
    <property type="entry name" value="PAP2/HPO"/>
</dbReference>
<feature type="chain" id="PRO_5046594486" evidence="1">
    <location>
        <begin position="20"/>
        <end position="281"/>
    </location>
</feature>
<feature type="domain" description="Phosphatidic acid phosphatase type 2/haloperoxidase" evidence="2">
    <location>
        <begin position="133"/>
        <end position="246"/>
    </location>
</feature>
<keyword evidence="1" id="KW-0732">Signal</keyword>
<keyword evidence="4" id="KW-1185">Reference proteome</keyword>
<dbReference type="Pfam" id="PF01569">
    <property type="entry name" value="PAP2"/>
    <property type="match status" value="1"/>
</dbReference>